<accession>A0A6N8CUS9</accession>
<evidence type="ECO:0000313" key="2">
    <source>
        <dbReference type="Proteomes" id="UP000440978"/>
    </source>
</evidence>
<dbReference type="EMBL" id="WNHB01000027">
    <property type="protein sequence ID" value="MTT33127.1"/>
    <property type="molecule type" value="Genomic_DNA"/>
</dbReference>
<proteinExistence type="predicted"/>
<gene>
    <name evidence="1" type="ORF">GMB86_14035</name>
</gene>
<organism evidence="1 2">
    <name type="scientific">Terrilactibacillus tamarindi</name>
    <dbReference type="NCBI Taxonomy" id="2599694"/>
    <lineage>
        <taxon>Bacteria</taxon>
        <taxon>Bacillati</taxon>
        <taxon>Bacillota</taxon>
        <taxon>Bacilli</taxon>
        <taxon>Bacillales</taxon>
        <taxon>Bacillaceae</taxon>
        <taxon>Terrilactibacillus</taxon>
    </lineage>
</organism>
<dbReference type="Proteomes" id="UP000440978">
    <property type="component" value="Unassembled WGS sequence"/>
</dbReference>
<evidence type="ECO:0000313" key="1">
    <source>
        <dbReference type="EMBL" id="MTT33127.1"/>
    </source>
</evidence>
<dbReference type="InterPro" id="IPR051454">
    <property type="entry name" value="RNA/ubiquinone_mod_enzymes"/>
</dbReference>
<name>A0A6N8CUS9_9BACI</name>
<dbReference type="OrthoDB" id="9807498at2"/>
<dbReference type="Pfam" id="PF01136">
    <property type="entry name" value="Peptidase_U32"/>
    <property type="match status" value="1"/>
</dbReference>
<dbReference type="InterPro" id="IPR001539">
    <property type="entry name" value="Peptidase_U32"/>
</dbReference>
<reference evidence="1 2" key="1">
    <citation type="submission" date="2019-11" db="EMBL/GenBank/DDBJ databases">
        <title>Terrilactibacillus tamarindus sp. nov. BCM23-1 isolated from bark of Tamarindus indica.</title>
        <authorList>
            <person name="Kingkaew E."/>
            <person name="Tanasupawat S."/>
        </authorList>
    </citation>
    <scope>NUCLEOTIDE SEQUENCE [LARGE SCALE GENOMIC DNA]</scope>
    <source>
        <strain evidence="1 2">BCM23-1</strain>
    </source>
</reference>
<dbReference type="PANTHER" id="PTHR30217">
    <property type="entry name" value="PEPTIDASE U32 FAMILY"/>
    <property type="match status" value="1"/>
</dbReference>
<protein>
    <submittedName>
        <fullName evidence="1">U32 family peptidase</fullName>
    </submittedName>
</protein>
<sequence length="303" mass="34040">MIELIATAESVNQAKSLLSIGIDTLYVGQDQFGLRLPKSLTMDEIEEIVQEAHKFKKRLIVAVNGLMHNHHIDDVPDYLSKLDQIGVDAITVGDPGVIMTLQELNLSLPFIYDAQTMVTSAEHISFWVKRGAIGAVAARELTLIELESIQNKISVPLEVQVYGPTCIHQSKRPLLSNYFRYSQKNEATDKDRGLFLAEPKDPETQYPIYEDQNGTHIYSTEDLSLMPYLDKCVQKGLRTWKLDGVLLQGDRFVRMAQLFVAAKQAIESGTYSSAAYETKLYELQPTNRPLGTGFYLKQPGDVQ</sequence>
<comment type="caution">
    <text evidence="1">The sequence shown here is derived from an EMBL/GenBank/DDBJ whole genome shotgun (WGS) entry which is preliminary data.</text>
</comment>
<keyword evidence="2" id="KW-1185">Reference proteome</keyword>
<dbReference type="PANTHER" id="PTHR30217:SF12">
    <property type="entry name" value="U32 FAMILY PEPTIDASE"/>
    <property type="match status" value="1"/>
</dbReference>
<dbReference type="AlphaFoldDB" id="A0A6N8CUS9"/>